<reference evidence="2" key="1">
    <citation type="journal article" date="2020" name="BMC Genomics">
        <title>Correction to: Identification and distribution of gene clusters required for synthesis of sphingolipid metabolism inhibitors in diverse species of the filamentous fungus Fusarium.</title>
        <authorList>
            <person name="Kim H.S."/>
            <person name="Lohmar J.M."/>
            <person name="Busman M."/>
            <person name="Brown D.W."/>
            <person name="Naumann T.A."/>
            <person name="Divon H.H."/>
            <person name="Lysoe E."/>
            <person name="Uhlig S."/>
            <person name="Proctor R.H."/>
        </authorList>
    </citation>
    <scope>NUCLEOTIDE SEQUENCE</scope>
    <source>
        <strain evidence="2">NRRL 20472</strain>
    </source>
</reference>
<proteinExistence type="predicted"/>
<feature type="compositionally biased region" description="Basic and acidic residues" evidence="1">
    <location>
        <begin position="397"/>
        <end position="408"/>
    </location>
</feature>
<evidence type="ECO:0000313" key="3">
    <source>
        <dbReference type="Proteomes" id="UP000622797"/>
    </source>
</evidence>
<accession>A0A8H4U1N9</accession>
<gene>
    <name evidence="2" type="ORF">FSARC_4563</name>
</gene>
<evidence type="ECO:0008006" key="4">
    <source>
        <dbReference type="Google" id="ProtNLM"/>
    </source>
</evidence>
<dbReference type="OrthoDB" id="59699at2759"/>
<protein>
    <recommendedName>
        <fullName evidence="4">DUF2235 domain-containing protein</fullName>
    </recommendedName>
</protein>
<dbReference type="PANTHER" id="PTHR33840:SF1">
    <property type="entry name" value="TLE1 PHOSPHOLIPASE DOMAIN-CONTAINING PROTEIN"/>
    <property type="match status" value="1"/>
</dbReference>
<evidence type="ECO:0000313" key="2">
    <source>
        <dbReference type="EMBL" id="KAF4968002.1"/>
    </source>
</evidence>
<feature type="region of interest" description="Disordered" evidence="1">
    <location>
        <begin position="391"/>
        <end position="412"/>
    </location>
</feature>
<comment type="caution">
    <text evidence="2">The sequence shown here is derived from an EMBL/GenBank/DDBJ whole genome shotgun (WGS) entry which is preliminary data.</text>
</comment>
<keyword evidence="3" id="KW-1185">Reference proteome</keyword>
<sequence length="438" mass="48441">MGFLSSSRSSESDRQRRLLVAEFHGTWAGSVLIPRKTVAGALTKLISESENMIPIHVNGVGSDISKIDRLIGGLCGWGTLRNVITTYSAWAARELARVIDAVGLPEDRGDENFFNLLYNAYDNNPRPGRDILDEVVGTHKSWPDVKIDALCCFDTVGSLGLPLFGVAKPLSRLQRNKKRSDEVSRVTKMFFPGNHGHMGWLDHGEGFAHAPLAWMIQQLELHLGIRFDDVKLKEHFPKYSTGAQVPGADPDWYTGDIPRPNPLIRNIMGTKDRQPGLIVGPCQDCVTESMDNSGGPNNDTSASSLPPLFNIQVHAGARLMNKTAAVPGYRLHLPTPTEFYWTPSDAKASEPGPRRSIAPRIDEATMGPLEASLLGMKSPVNFVTTCCDLPKPCTNPPEERRRKEEPKTRPWLSVGLKSRFKNRLFGSKARSKLLTQEK</sequence>
<dbReference type="EMBL" id="JABEXW010000212">
    <property type="protein sequence ID" value="KAF4968002.1"/>
    <property type="molecule type" value="Genomic_DNA"/>
</dbReference>
<dbReference type="Proteomes" id="UP000622797">
    <property type="component" value="Unassembled WGS sequence"/>
</dbReference>
<name>A0A8H4U1N9_9HYPO</name>
<dbReference type="AlphaFoldDB" id="A0A8H4U1N9"/>
<organism evidence="2 3">
    <name type="scientific">Fusarium sarcochroum</name>
    <dbReference type="NCBI Taxonomy" id="1208366"/>
    <lineage>
        <taxon>Eukaryota</taxon>
        <taxon>Fungi</taxon>
        <taxon>Dikarya</taxon>
        <taxon>Ascomycota</taxon>
        <taxon>Pezizomycotina</taxon>
        <taxon>Sordariomycetes</taxon>
        <taxon>Hypocreomycetidae</taxon>
        <taxon>Hypocreales</taxon>
        <taxon>Nectriaceae</taxon>
        <taxon>Fusarium</taxon>
        <taxon>Fusarium lateritium species complex</taxon>
    </lineage>
</organism>
<evidence type="ECO:0000256" key="1">
    <source>
        <dbReference type="SAM" id="MobiDB-lite"/>
    </source>
</evidence>
<dbReference type="PANTHER" id="PTHR33840">
    <property type="match status" value="1"/>
</dbReference>
<reference evidence="2" key="2">
    <citation type="submission" date="2020-05" db="EMBL/GenBank/DDBJ databases">
        <authorList>
            <person name="Kim H.-S."/>
            <person name="Proctor R.H."/>
            <person name="Brown D.W."/>
        </authorList>
    </citation>
    <scope>NUCLEOTIDE SEQUENCE</scope>
    <source>
        <strain evidence="2">NRRL 20472</strain>
    </source>
</reference>